<name>A0A6A3HW53_9STRA</name>
<dbReference type="Proteomes" id="UP000440367">
    <property type="component" value="Unassembled WGS sequence"/>
</dbReference>
<evidence type="ECO:0000313" key="9">
    <source>
        <dbReference type="EMBL" id="KAE9193332.1"/>
    </source>
</evidence>
<evidence type="ECO:0000256" key="1">
    <source>
        <dbReference type="SAM" id="MobiDB-lite"/>
    </source>
</evidence>
<dbReference type="Proteomes" id="UP000429523">
    <property type="component" value="Unassembled WGS sequence"/>
</dbReference>
<evidence type="ECO:0000313" key="5">
    <source>
        <dbReference type="EMBL" id="KAE9075347.1"/>
    </source>
</evidence>
<evidence type="ECO:0000313" key="7">
    <source>
        <dbReference type="EMBL" id="KAE9174941.1"/>
    </source>
</evidence>
<evidence type="ECO:0000313" key="14">
    <source>
        <dbReference type="Proteomes" id="UP000440367"/>
    </source>
</evidence>
<dbReference type="EMBL" id="QXGC01003535">
    <property type="protein sequence ID" value="KAE9174941.1"/>
    <property type="molecule type" value="Genomic_DNA"/>
</dbReference>
<reference evidence="17 18" key="1">
    <citation type="submission" date="2018-09" db="EMBL/GenBank/DDBJ databases">
        <title>Genomic investigation of the strawberry pathogen Phytophthora fragariae indicates pathogenicity is determined by transcriptional variation in three key races.</title>
        <authorList>
            <person name="Adams T.M."/>
            <person name="Armitage A.D."/>
            <person name="Sobczyk M.K."/>
            <person name="Bates H.J."/>
            <person name="Dunwell J.M."/>
            <person name="Nellist C.F."/>
            <person name="Harrison R.J."/>
        </authorList>
    </citation>
    <scope>NUCLEOTIDE SEQUENCE [LARGE SCALE GENOMIC DNA]</scope>
    <source>
        <strain evidence="10 13">A4</strain>
        <strain evidence="9 14">BC-1</strain>
        <strain evidence="7 18">BC-23</strain>
        <strain evidence="8 12">NOV-27</strain>
        <strain evidence="6 15">NOV-5</strain>
        <strain evidence="5 16">NOV-71</strain>
        <strain evidence="2 11">NOV-9</strain>
        <strain evidence="4 19">ONT-3</strain>
        <strain evidence="3 17">SCRP245</strain>
    </source>
</reference>
<evidence type="ECO:0000313" key="10">
    <source>
        <dbReference type="EMBL" id="KAE9274912.1"/>
    </source>
</evidence>
<evidence type="ECO:0000313" key="19">
    <source>
        <dbReference type="Proteomes" id="UP000488956"/>
    </source>
</evidence>
<dbReference type="Proteomes" id="UP000460718">
    <property type="component" value="Unassembled WGS sequence"/>
</dbReference>
<dbReference type="Proteomes" id="UP000476176">
    <property type="component" value="Unassembled WGS sequence"/>
</dbReference>
<dbReference type="EMBL" id="QXGD01002121">
    <property type="protein sequence ID" value="KAE9193332.1"/>
    <property type="molecule type" value="Genomic_DNA"/>
</dbReference>
<keyword evidence="12" id="KW-1185">Reference proteome</keyword>
<dbReference type="EMBL" id="QXGE01003473">
    <property type="protein sequence ID" value="KAE9274912.1"/>
    <property type="molecule type" value="Genomic_DNA"/>
</dbReference>
<dbReference type="EMBL" id="QXGA01002972">
    <property type="protein sequence ID" value="KAE9089341.1"/>
    <property type="molecule type" value="Genomic_DNA"/>
</dbReference>
<evidence type="ECO:0000313" key="2">
    <source>
        <dbReference type="EMBL" id="KAE8923805.1"/>
    </source>
</evidence>
<evidence type="ECO:0000313" key="8">
    <source>
        <dbReference type="EMBL" id="KAE9176358.1"/>
    </source>
</evidence>
<evidence type="ECO:0000313" key="17">
    <source>
        <dbReference type="Proteomes" id="UP000460718"/>
    </source>
</evidence>
<protein>
    <submittedName>
        <fullName evidence="3">Uncharacterized protein</fullName>
    </submittedName>
</protein>
<dbReference type="EMBL" id="QXFW01003249">
    <property type="protein sequence ID" value="KAE8971978.1"/>
    <property type="molecule type" value="Genomic_DNA"/>
</dbReference>
<dbReference type="AlphaFoldDB" id="A0A6A3HW53"/>
<evidence type="ECO:0000313" key="3">
    <source>
        <dbReference type="EMBL" id="KAE8971978.1"/>
    </source>
</evidence>
<organism evidence="3 17">
    <name type="scientific">Phytophthora fragariae</name>
    <dbReference type="NCBI Taxonomy" id="53985"/>
    <lineage>
        <taxon>Eukaryota</taxon>
        <taxon>Sar</taxon>
        <taxon>Stramenopiles</taxon>
        <taxon>Oomycota</taxon>
        <taxon>Peronosporomycetes</taxon>
        <taxon>Peronosporales</taxon>
        <taxon>Peronosporaceae</taxon>
        <taxon>Phytophthora</taxon>
    </lineage>
</organism>
<feature type="region of interest" description="Disordered" evidence="1">
    <location>
        <begin position="1"/>
        <end position="26"/>
    </location>
</feature>
<evidence type="ECO:0000313" key="15">
    <source>
        <dbReference type="Proteomes" id="UP000440732"/>
    </source>
</evidence>
<dbReference type="Proteomes" id="UP000440732">
    <property type="component" value="Unassembled WGS sequence"/>
</dbReference>
<dbReference type="Proteomes" id="UP000488956">
    <property type="component" value="Unassembled WGS sequence"/>
</dbReference>
<dbReference type="Proteomes" id="UP000441208">
    <property type="component" value="Unassembled WGS sequence"/>
</dbReference>
<evidence type="ECO:0000313" key="11">
    <source>
        <dbReference type="Proteomes" id="UP000429523"/>
    </source>
</evidence>
<comment type="caution">
    <text evidence="3">The sequence shown here is derived from an EMBL/GenBank/DDBJ whole genome shotgun (WGS) entry which is preliminary data.</text>
</comment>
<evidence type="ECO:0000313" key="13">
    <source>
        <dbReference type="Proteomes" id="UP000437068"/>
    </source>
</evidence>
<dbReference type="EMBL" id="QXFX01003544">
    <property type="protein sequence ID" value="KAE9068382.1"/>
    <property type="molecule type" value="Genomic_DNA"/>
</dbReference>
<proteinExistence type="predicted"/>
<accession>A0A6A3HW53</accession>
<evidence type="ECO:0000313" key="12">
    <source>
        <dbReference type="Proteomes" id="UP000433483"/>
    </source>
</evidence>
<evidence type="ECO:0000313" key="18">
    <source>
        <dbReference type="Proteomes" id="UP000476176"/>
    </source>
</evidence>
<evidence type="ECO:0000313" key="16">
    <source>
        <dbReference type="Proteomes" id="UP000441208"/>
    </source>
</evidence>
<dbReference type="Proteomes" id="UP000433483">
    <property type="component" value="Unassembled WGS sequence"/>
</dbReference>
<gene>
    <name evidence="10" type="ORF">PF001_g26842</name>
    <name evidence="9" type="ORF">PF002_g23939</name>
    <name evidence="7" type="ORF">PF004_g26523</name>
    <name evidence="8" type="ORF">PF005_g24994</name>
    <name evidence="6" type="ORF">PF006_g25382</name>
    <name evidence="5" type="ORF">PF007_g25048</name>
    <name evidence="2" type="ORF">PF009_g25949</name>
    <name evidence="4" type="ORF">PF010_g27086</name>
    <name evidence="3" type="ORF">PF011_g25822</name>
</gene>
<dbReference type="EMBL" id="QXFZ01002616">
    <property type="protein sequence ID" value="KAE9075347.1"/>
    <property type="molecule type" value="Genomic_DNA"/>
</dbReference>
<dbReference type="EMBL" id="QXGF01002676">
    <property type="protein sequence ID" value="KAE8923805.1"/>
    <property type="molecule type" value="Genomic_DNA"/>
</dbReference>
<dbReference type="Proteomes" id="UP000437068">
    <property type="component" value="Unassembled WGS sequence"/>
</dbReference>
<dbReference type="EMBL" id="QXGB01002625">
    <property type="protein sequence ID" value="KAE9176358.1"/>
    <property type="molecule type" value="Genomic_DNA"/>
</dbReference>
<evidence type="ECO:0000313" key="6">
    <source>
        <dbReference type="EMBL" id="KAE9089341.1"/>
    </source>
</evidence>
<evidence type="ECO:0000313" key="4">
    <source>
        <dbReference type="EMBL" id="KAE9068382.1"/>
    </source>
</evidence>
<sequence length="59" mass="6865">MEYRRGGGSQTTIPRRKRKKGPTRKEAARIRVVERLGEEAVNRIQDDWAFWDTGYGGKE</sequence>